<keyword evidence="3" id="KW-1185">Reference proteome</keyword>
<dbReference type="Proteomes" id="UP001603857">
    <property type="component" value="Unassembled WGS sequence"/>
</dbReference>
<name>A0ABD1LQL0_9FABA</name>
<organism evidence="2 3">
    <name type="scientific">Flemingia macrophylla</name>
    <dbReference type="NCBI Taxonomy" id="520843"/>
    <lineage>
        <taxon>Eukaryota</taxon>
        <taxon>Viridiplantae</taxon>
        <taxon>Streptophyta</taxon>
        <taxon>Embryophyta</taxon>
        <taxon>Tracheophyta</taxon>
        <taxon>Spermatophyta</taxon>
        <taxon>Magnoliopsida</taxon>
        <taxon>eudicotyledons</taxon>
        <taxon>Gunneridae</taxon>
        <taxon>Pentapetalae</taxon>
        <taxon>rosids</taxon>
        <taxon>fabids</taxon>
        <taxon>Fabales</taxon>
        <taxon>Fabaceae</taxon>
        <taxon>Papilionoideae</taxon>
        <taxon>50 kb inversion clade</taxon>
        <taxon>NPAAA clade</taxon>
        <taxon>indigoferoid/millettioid clade</taxon>
        <taxon>Phaseoleae</taxon>
        <taxon>Flemingia</taxon>
    </lineage>
</organism>
<evidence type="ECO:0000313" key="3">
    <source>
        <dbReference type="Proteomes" id="UP001603857"/>
    </source>
</evidence>
<dbReference type="AlphaFoldDB" id="A0ABD1LQL0"/>
<feature type="region of interest" description="Disordered" evidence="1">
    <location>
        <begin position="101"/>
        <end position="135"/>
    </location>
</feature>
<evidence type="ECO:0000256" key="1">
    <source>
        <dbReference type="SAM" id="MobiDB-lite"/>
    </source>
</evidence>
<sequence>MPLLQESVASVLPMTTIQMSVLLRSNLESMSILRLMMQTSIAGHHSSRGETLDREDGFQLLAVSVQEMMSLSLEEFMSGIQIHLLKLERWRKARCYCELGDSTSCESEQPGVNEHPEAYAANIYSNPPQQQRPDT</sequence>
<reference evidence="2 3" key="1">
    <citation type="submission" date="2024-08" db="EMBL/GenBank/DDBJ databases">
        <title>Insights into the chromosomal genome structure of Flemingia macrophylla.</title>
        <authorList>
            <person name="Ding Y."/>
            <person name="Zhao Y."/>
            <person name="Bi W."/>
            <person name="Wu M."/>
            <person name="Zhao G."/>
            <person name="Gong Y."/>
            <person name="Li W."/>
            <person name="Zhang P."/>
        </authorList>
    </citation>
    <scope>NUCLEOTIDE SEQUENCE [LARGE SCALE GENOMIC DNA]</scope>
    <source>
        <strain evidence="2">DYQJB</strain>
        <tissue evidence="2">Leaf</tissue>
    </source>
</reference>
<gene>
    <name evidence="2" type="ORF">Fmac_024871</name>
</gene>
<proteinExistence type="predicted"/>
<dbReference type="EMBL" id="JBGMDY010000008">
    <property type="protein sequence ID" value="KAL2325813.1"/>
    <property type="molecule type" value="Genomic_DNA"/>
</dbReference>
<feature type="compositionally biased region" description="Polar residues" evidence="1">
    <location>
        <begin position="123"/>
        <end position="135"/>
    </location>
</feature>
<accession>A0ABD1LQL0</accession>
<protein>
    <submittedName>
        <fullName evidence="2">Uncharacterized protein</fullName>
    </submittedName>
</protein>
<comment type="caution">
    <text evidence="2">The sequence shown here is derived from an EMBL/GenBank/DDBJ whole genome shotgun (WGS) entry which is preliminary data.</text>
</comment>
<evidence type="ECO:0000313" key="2">
    <source>
        <dbReference type="EMBL" id="KAL2325813.1"/>
    </source>
</evidence>